<gene>
    <name evidence="7" type="ORF">DKX38_014639</name>
</gene>
<keyword evidence="4" id="KW-0560">Oxidoreductase</keyword>
<evidence type="ECO:0000256" key="4">
    <source>
        <dbReference type="RuleBase" id="RU363097"/>
    </source>
</evidence>
<keyword evidence="2 4" id="KW-0444">Lipid biosynthesis</keyword>
<evidence type="ECO:0000259" key="6">
    <source>
        <dbReference type="Pfam" id="PF07993"/>
    </source>
</evidence>
<dbReference type="SUPFAM" id="SSF51735">
    <property type="entry name" value="NAD(P)-binding Rossmann-fold domains"/>
    <property type="match status" value="1"/>
</dbReference>
<reference evidence="8" key="1">
    <citation type="journal article" date="2019" name="Gigascience">
        <title>De novo genome assembly of the endangered Acer yangbiense, a plant species with extremely small populations endemic to Yunnan Province, China.</title>
        <authorList>
            <person name="Yang J."/>
            <person name="Wariss H.M."/>
            <person name="Tao L."/>
            <person name="Zhang R."/>
            <person name="Yun Q."/>
            <person name="Hollingsworth P."/>
            <person name="Dao Z."/>
            <person name="Luo G."/>
            <person name="Guo H."/>
            <person name="Ma Y."/>
            <person name="Sun W."/>
        </authorList>
    </citation>
    <scope>NUCLEOTIDE SEQUENCE [LARGE SCALE GENOMIC DNA]</scope>
    <source>
        <strain evidence="8">cv. br00</strain>
    </source>
</reference>
<dbReference type="GO" id="GO:0035336">
    <property type="term" value="P:long-chain fatty-acyl-CoA metabolic process"/>
    <property type="evidence" value="ECO:0007669"/>
    <property type="project" value="TreeGrafter"/>
</dbReference>
<comment type="caution">
    <text evidence="7">The sequence shown here is derived from an EMBL/GenBank/DDBJ whole genome shotgun (WGS) entry which is preliminary data.</text>
</comment>
<dbReference type="InterPro" id="IPR026055">
    <property type="entry name" value="FAR"/>
</dbReference>
<sequence length="649" mass="73610">MELGSILQFLEDKTILVTGATGYLAKIFVEKILRVQPKVKKFYLLLRAADAKSAAERLRDEVIGKELFRVLREKHGASLQSFISEKVTPVAGDISYEDLGVKDSSLKDEMWREVDVVLNFAATTDFDERYDVALGINTQGALHVLNFAKKCVNVKMLVHVSTAYVCGEDAGLIPEQPYHMGMAKKGDSKVDINFEKKMVKEKINELKLEGVPEKEITSAMKDLGIERARLFGWPNTYVFTKAMGEMLLMNRKDTLPLVIIRPTMVASTYKEPFPGWIEGVRTIDSIIAGYGKGRVTCFISGPQSTLDVVPADMVVSAIIVAMVARAKQHPEIIYHLGSSLRNPVKFSNLHDFSFRYFSEHPWINKEGESVKIGKGIVLTSMSKFYMYMALRFLLPLKALQLLNMLLFKTYQDLYTALDRKVKLVMRLVDLYKPYVFFEGIFDDINTEKLRIIFKESCHETNIFDFDPTNIDWEDYMINVHIPGLVKIYDWQFTSSRRTITKLYIRSNESCLREVCESFLGPPTGMAESTSSDANIVSWDPCVLGMRKHKLLREDILPAMASNRKVQRLLNEFMDLFQMNCDPPVTEQMDTAPQAIDHKNSAQAAKEHEDPAPIITDEADHTQLAIDEVDLCPMVTDQVIQDSLDREAGS</sequence>
<keyword evidence="3 4" id="KW-0443">Lipid metabolism</keyword>
<dbReference type="InterPro" id="IPR013120">
    <property type="entry name" value="FAR_NAD-bd"/>
</dbReference>
<dbReference type="EMBL" id="VDCV01000009">
    <property type="protein sequence ID" value="KAB5541665.1"/>
    <property type="molecule type" value="Genomic_DNA"/>
</dbReference>
<protein>
    <recommendedName>
        <fullName evidence="4">Fatty acyl-CoA reductase</fullName>
        <ecNumber evidence="4">1.2.1.84</ecNumber>
    </recommendedName>
</protein>
<dbReference type="CDD" id="cd09071">
    <property type="entry name" value="FAR_C"/>
    <property type="match status" value="1"/>
</dbReference>
<dbReference type="InterPro" id="IPR036291">
    <property type="entry name" value="NAD(P)-bd_dom_sf"/>
</dbReference>
<dbReference type="Proteomes" id="UP000326939">
    <property type="component" value="Chromosome 9"/>
</dbReference>
<evidence type="ECO:0000313" key="7">
    <source>
        <dbReference type="EMBL" id="KAB5541665.1"/>
    </source>
</evidence>
<dbReference type="CDD" id="cd05236">
    <property type="entry name" value="FAR-N_SDR_e"/>
    <property type="match status" value="1"/>
</dbReference>
<dbReference type="InterPro" id="IPR033640">
    <property type="entry name" value="FAR_C"/>
</dbReference>
<dbReference type="Gene3D" id="3.40.50.720">
    <property type="entry name" value="NAD(P)-binding Rossmann-like Domain"/>
    <property type="match status" value="1"/>
</dbReference>
<dbReference type="GO" id="GO:0010345">
    <property type="term" value="P:suberin biosynthetic process"/>
    <property type="evidence" value="ECO:0007669"/>
    <property type="project" value="TreeGrafter"/>
</dbReference>
<keyword evidence="8" id="KW-1185">Reference proteome</keyword>
<dbReference type="GO" id="GO:0080019">
    <property type="term" value="F:alcohol-forming very long-chain fatty acyl-CoA reductase activity"/>
    <property type="evidence" value="ECO:0007669"/>
    <property type="project" value="InterPro"/>
</dbReference>
<keyword evidence="4" id="KW-0521">NADP</keyword>
<comment type="similarity">
    <text evidence="1 4">Belongs to the fatty acyl-CoA reductase family.</text>
</comment>
<proteinExistence type="inferred from homology"/>
<dbReference type="GO" id="GO:0102965">
    <property type="term" value="F:alcohol-forming long-chain fatty acyl-CoA reductase activity"/>
    <property type="evidence" value="ECO:0007669"/>
    <property type="project" value="UniProtKB-EC"/>
</dbReference>
<evidence type="ECO:0000256" key="3">
    <source>
        <dbReference type="ARBA" id="ARBA00023098"/>
    </source>
</evidence>
<evidence type="ECO:0000256" key="1">
    <source>
        <dbReference type="ARBA" id="ARBA00005928"/>
    </source>
</evidence>
<dbReference type="AlphaFoldDB" id="A0A5N5LFU6"/>
<evidence type="ECO:0000313" key="8">
    <source>
        <dbReference type="Proteomes" id="UP000326939"/>
    </source>
</evidence>
<dbReference type="PANTHER" id="PTHR11011:SF84">
    <property type="entry name" value="ACYL-COA REDUCTASE-LIKE PROTEIN, PUTATIVE-RELATED"/>
    <property type="match status" value="1"/>
</dbReference>
<name>A0A5N5LFU6_9ROSI</name>
<organism evidence="7 8">
    <name type="scientific">Salix brachista</name>
    <dbReference type="NCBI Taxonomy" id="2182728"/>
    <lineage>
        <taxon>Eukaryota</taxon>
        <taxon>Viridiplantae</taxon>
        <taxon>Streptophyta</taxon>
        <taxon>Embryophyta</taxon>
        <taxon>Tracheophyta</taxon>
        <taxon>Spermatophyta</taxon>
        <taxon>Magnoliopsida</taxon>
        <taxon>eudicotyledons</taxon>
        <taxon>Gunneridae</taxon>
        <taxon>Pentapetalae</taxon>
        <taxon>rosids</taxon>
        <taxon>fabids</taxon>
        <taxon>Malpighiales</taxon>
        <taxon>Salicaceae</taxon>
        <taxon>Saliceae</taxon>
        <taxon>Salix</taxon>
    </lineage>
</organism>
<dbReference type="Pfam" id="PF03015">
    <property type="entry name" value="Sterile"/>
    <property type="match status" value="1"/>
</dbReference>
<dbReference type="PANTHER" id="PTHR11011">
    <property type="entry name" value="MALE STERILITY PROTEIN 2-RELATED"/>
    <property type="match status" value="1"/>
</dbReference>
<evidence type="ECO:0000256" key="2">
    <source>
        <dbReference type="ARBA" id="ARBA00022516"/>
    </source>
</evidence>
<dbReference type="EC" id="1.2.1.84" evidence="4"/>
<accession>A0A5N5LFU6</accession>
<feature type="domain" description="Fatty acyl-CoA reductase C-terminal" evidence="5">
    <location>
        <begin position="393"/>
        <end position="486"/>
    </location>
</feature>
<comment type="catalytic activity">
    <reaction evidence="4">
        <text>a long-chain fatty acyl-CoA + 2 NADPH + 2 H(+) = a long-chain primary fatty alcohol + 2 NADP(+) + CoA</text>
        <dbReference type="Rhea" id="RHEA:52716"/>
        <dbReference type="ChEBI" id="CHEBI:15378"/>
        <dbReference type="ChEBI" id="CHEBI:57287"/>
        <dbReference type="ChEBI" id="CHEBI:57783"/>
        <dbReference type="ChEBI" id="CHEBI:58349"/>
        <dbReference type="ChEBI" id="CHEBI:77396"/>
        <dbReference type="ChEBI" id="CHEBI:83139"/>
        <dbReference type="EC" id="1.2.1.84"/>
    </reaction>
</comment>
<dbReference type="Pfam" id="PF07993">
    <property type="entry name" value="NAD_binding_4"/>
    <property type="match status" value="1"/>
</dbReference>
<comment type="function">
    <text evidence="4">Catalyzes the reduction of fatty acyl-CoA to fatty alcohols.</text>
</comment>
<evidence type="ECO:0000259" key="5">
    <source>
        <dbReference type="Pfam" id="PF03015"/>
    </source>
</evidence>
<feature type="domain" description="Thioester reductase (TE)" evidence="6">
    <location>
        <begin position="17"/>
        <end position="318"/>
    </location>
</feature>